<comment type="caution">
    <text evidence="3">The sequence shown here is derived from an EMBL/GenBank/DDBJ whole genome shotgun (WGS) entry which is preliminary data.</text>
</comment>
<evidence type="ECO:0000256" key="1">
    <source>
        <dbReference type="SAM" id="Coils"/>
    </source>
</evidence>
<feature type="compositionally biased region" description="Basic residues" evidence="2">
    <location>
        <begin position="112"/>
        <end position="128"/>
    </location>
</feature>
<feature type="region of interest" description="Disordered" evidence="2">
    <location>
        <begin position="1"/>
        <end position="84"/>
    </location>
</feature>
<feature type="coiled-coil region" evidence="1">
    <location>
        <begin position="294"/>
        <end position="331"/>
    </location>
</feature>
<feature type="compositionally biased region" description="Basic and acidic residues" evidence="2">
    <location>
        <begin position="185"/>
        <end position="196"/>
    </location>
</feature>
<proteinExistence type="predicted"/>
<feature type="compositionally biased region" description="Acidic residues" evidence="2">
    <location>
        <begin position="423"/>
        <end position="437"/>
    </location>
</feature>
<evidence type="ECO:0000256" key="2">
    <source>
        <dbReference type="SAM" id="MobiDB-lite"/>
    </source>
</evidence>
<protein>
    <submittedName>
        <fullName evidence="3">Uncharacterized protein</fullName>
    </submittedName>
</protein>
<sequence length="476" mass="54511">MQNQLSLNQNIPPLVNQSQQITTAQAETAKISEDSKSPQFSSQNKHTNIQPQSIPQHNSSQKASNDQNSLVHSPEQSPLLSDSNESFDQDIIDEVNPSIDVSQTNSQEKNKQQHRIKRVRRFTPKRKVQLQNVKQQQKIVKPNITKSIQQNDDNENQLINKQLQTDNLVENQDHQSEVDWISQPKDGDDARIERNPRGISSILNTDTSQEQPQLQNKSSKKQIKVKNPRKSHYKKRKHAKSQPKKISLPPINIENNKQQSNNDANSSTDVDYFPNYEQFGQLIQGAGVPKSERLRLKQIEIENKQQQLLQQQQLQQQQQQQQSEINNNQDEGIEWLDDINVEKKDQNTQSVTSSRHSSFLDSDNGDIITEGEDELDLNAPVKRKRNNNNNNNNKKSNINGQQYNEAQMNEGRQDAIQDQDIQGSDENDDIFSDEETEGQTPVNNEGNGNKRRRVDESDDQESSAKYRSLNSESDQS</sequence>
<gene>
    <name evidence="3" type="ORF">EZS28_002181</name>
</gene>
<feature type="compositionally biased region" description="Polar residues" evidence="2">
    <location>
        <begin position="463"/>
        <end position="476"/>
    </location>
</feature>
<feature type="compositionally biased region" description="Low complexity" evidence="2">
    <location>
        <begin position="387"/>
        <end position="399"/>
    </location>
</feature>
<name>A0A5J4X4X0_9EUKA</name>
<dbReference type="AlphaFoldDB" id="A0A5J4X4X0"/>
<feature type="compositionally biased region" description="Polar residues" evidence="2">
    <location>
        <begin position="37"/>
        <end position="84"/>
    </location>
</feature>
<feature type="compositionally biased region" description="Polar residues" evidence="2">
    <location>
        <begin position="438"/>
        <end position="447"/>
    </location>
</feature>
<evidence type="ECO:0000313" key="3">
    <source>
        <dbReference type="EMBL" id="KAA6402288.1"/>
    </source>
</evidence>
<feature type="compositionally biased region" description="Polar residues" evidence="2">
    <location>
        <begin position="347"/>
        <end position="361"/>
    </location>
</feature>
<feature type="compositionally biased region" description="Basic residues" evidence="2">
    <location>
        <begin position="218"/>
        <end position="243"/>
    </location>
</feature>
<dbReference type="Proteomes" id="UP000324800">
    <property type="component" value="Unassembled WGS sequence"/>
</dbReference>
<feature type="region of interest" description="Disordered" evidence="2">
    <location>
        <begin position="97"/>
        <end position="137"/>
    </location>
</feature>
<evidence type="ECO:0000313" key="4">
    <source>
        <dbReference type="Proteomes" id="UP000324800"/>
    </source>
</evidence>
<reference evidence="3 4" key="1">
    <citation type="submission" date="2019-03" db="EMBL/GenBank/DDBJ databases">
        <title>Single cell metagenomics reveals metabolic interactions within the superorganism composed of flagellate Streblomastix strix and complex community of Bacteroidetes bacteria on its surface.</title>
        <authorList>
            <person name="Treitli S.C."/>
            <person name="Kolisko M."/>
            <person name="Husnik F."/>
            <person name="Keeling P."/>
            <person name="Hampl V."/>
        </authorList>
    </citation>
    <scope>NUCLEOTIDE SEQUENCE [LARGE SCALE GENOMIC DNA]</scope>
    <source>
        <strain evidence="3">ST1C</strain>
    </source>
</reference>
<accession>A0A5J4X4X0</accession>
<feature type="region of interest" description="Disordered" evidence="2">
    <location>
        <begin position="170"/>
        <end position="272"/>
    </location>
</feature>
<feature type="region of interest" description="Disordered" evidence="2">
    <location>
        <begin position="420"/>
        <end position="476"/>
    </location>
</feature>
<dbReference type="EMBL" id="SNRW01000258">
    <property type="protein sequence ID" value="KAA6402288.1"/>
    <property type="molecule type" value="Genomic_DNA"/>
</dbReference>
<organism evidence="3 4">
    <name type="scientific">Streblomastix strix</name>
    <dbReference type="NCBI Taxonomy" id="222440"/>
    <lineage>
        <taxon>Eukaryota</taxon>
        <taxon>Metamonada</taxon>
        <taxon>Preaxostyla</taxon>
        <taxon>Oxymonadida</taxon>
        <taxon>Streblomastigidae</taxon>
        <taxon>Streblomastix</taxon>
    </lineage>
</organism>
<feature type="compositionally biased region" description="Polar residues" evidence="2">
    <location>
        <begin position="1"/>
        <end position="26"/>
    </location>
</feature>
<keyword evidence="1" id="KW-0175">Coiled coil</keyword>
<feature type="compositionally biased region" description="Polar residues" evidence="2">
    <location>
        <begin position="253"/>
        <end position="269"/>
    </location>
</feature>
<feature type="region of interest" description="Disordered" evidence="2">
    <location>
        <begin position="345"/>
        <end position="399"/>
    </location>
</feature>
<feature type="compositionally biased region" description="Polar residues" evidence="2">
    <location>
        <begin position="201"/>
        <end position="217"/>
    </location>
</feature>